<gene>
    <name evidence="6" type="ORF">RSSM_00752</name>
</gene>
<dbReference type="Gene3D" id="2.60.120.200">
    <property type="match status" value="1"/>
</dbReference>
<feature type="domain" description="LamG-like jellyroll fold" evidence="5">
    <location>
        <begin position="414"/>
        <end position="568"/>
    </location>
</feature>
<name>M5UP65_9BACT</name>
<keyword evidence="7" id="KW-1185">Reference proteome</keyword>
<dbReference type="SUPFAM" id="SSF49899">
    <property type="entry name" value="Concanavalin A-like lectins/glucanases"/>
    <property type="match status" value="1"/>
</dbReference>
<dbReference type="PATRIC" id="fig|1263870.3.peg.819"/>
<evidence type="ECO:0000256" key="1">
    <source>
        <dbReference type="ARBA" id="ARBA00022729"/>
    </source>
</evidence>
<dbReference type="PANTHER" id="PTHR30273">
    <property type="entry name" value="PERIPLASMIC SIGNAL SENSOR AND SIGMA FACTOR ACTIVATOR FECR-RELATED"/>
    <property type="match status" value="1"/>
</dbReference>
<reference evidence="6 7" key="1">
    <citation type="journal article" date="2013" name="Mar. Genomics">
        <title>Expression of sulfatases in Rhodopirellula baltica and the diversity of sulfatases in the genus Rhodopirellula.</title>
        <authorList>
            <person name="Wegner C.E."/>
            <person name="Richter-Heitmann T."/>
            <person name="Klindworth A."/>
            <person name="Klockow C."/>
            <person name="Richter M."/>
            <person name="Achstetter T."/>
            <person name="Glockner F.O."/>
            <person name="Harder J."/>
        </authorList>
    </citation>
    <scope>NUCLEOTIDE SEQUENCE [LARGE SCALE GENOMIC DNA]</scope>
    <source>
        <strain evidence="6 7">SM41</strain>
    </source>
</reference>
<dbReference type="PANTHER" id="PTHR30273:SF2">
    <property type="entry name" value="PROTEIN FECR"/>
    <property type="match status" value="1"/>
</dbReference>
<feature type="transmembrane region" description="Helical" evidence="4">
    <location>
        <begin position="111"/>
        <end position="129"/>
    </location>
</feature>
<keyword evidence="4" id="KW-1133">Transmembrane helix</keyword>
<dbReference type="RefSeq" id="WP_008674512.1">
    <property type="nucleotide sequence ID" value="NZ_ANOH01000065.1"/>
</dbReference>
<dbReference type="InterPro" id="IPR012373">
    <property type="entry name" value="Ferrdict_sens_TM"/>
</dbReference>
<dbReference type="InterPro" id="IPR006558">
    <property type="entry name" value="LamG-like"/>
</dbReference>
<protein>
    <submittedName>
        <fullName evidence="6">FecR protein domain protein</fullName>
    </submittedName>
</protein>
<proteinExistence type="predicted"/>
<evidence type="ECO:0000256" key="2">
    <source>
        <dbReference type="ARBA" id="ARBA00023157"/>
    </source>
</evidence>
<dbReference type="Pfam" id="PF04773">
    <property type="entry name" value="FecR"/>
    <property type="match status" value="1"/>
</dbReference>
<dbReference type="InterPro" id="IPR013320">
    <property type="entry name" value="ConA-like_dom_sf"/>
</dbReference>
<sequence>MSDPMQEIEELLSEWDAGTLSDEGVRRLRELLRGDENARIHFARLQTFHAALRSEAGRGESLVVPASGDLGSTRNEGGDVSNRGFGASVDLHAAARDNRALSGSTDRSSRTLAFFIGAIAAGLMVFVFFRRPVEDEVAGGNGSRHPTMATGSAQRSDAEPSSPGVAMVTQVAGVDAMVDGRELSAGQALVPGNFEIDEGVVQIEFFCGATVVLEGPAKLELVTTDLARLERGKLRAQVPPAALGFTVEANDTRVVDLGTEFGVVVSDDGMGVEVFEGEVEVHHPGDVARLLEEGEAVTHGRDGVTAHSDARPEEFVDVQSFHEKVSARQLDRYHRWQAWSESFRHDPRLIAYYDFNNFGRWNRRLRCRIEPVDQELDGAIVGAVPAEGRWAGKTSLEFKHPGDRVRVSIPGEYRSLSFSAWVRIDSLDRWYNSLFLTDDYNEGEPHWQILDTGQLYFSVRAFPKGKKKPVNKRKVLSPVFWDPSLSGKWLHLATTYDVDRCVVRHYLDGELLHEQAIPKEQVATNTRFGPSTIGNWTRPYRPDRDFAIRNLNGSIDEFAIFSDVLSAAEIQEIYLHGKP</sequence>
<dbReference type="AlphaFoldDB" id="M5UP65"/>
<keyword evidence="4" id="KW-0472">Membrane</keyword>
<comment type="caution">
    <text evidence="6">The sequence shown here is derived from an EMBL/GenBank/DDBJ whole genome shotgun (WGS) entry which is preliminary data.</text>
</comment>
<dbReference type="InterPro" id="IPR006860">
    <property type="entry name" value="FecR"/>
</dbReference>
<feature type="region of interest" description="Disordered" evidence="3">
    <location>
        <begin position="137"/>
        <end position="163"/>
    </location>
</feature>
<organism evidence="6 7">
    <name type="scientific">Rhodopirellula sallentina SM41</name>
    <dbReference type="NCBI Taxonomy" id="1263870"/>
    <lineage>
        <taxon>Bacteria</taxon>
        <taxon>Pseudomonadati</taxon>
        <taxon>Planctomycetota</taxon>
        <taxon>Planctomycetia</taxon>
        <taxon>Pirellulales</taxon>
        <taxon>Pirellulaceae</taxon>
        <taxon>Rhodopirellula</taxon>
    </lineage>
</organism>
<accession>M5UP65</accession>
<evidence type="ECO:0000313" key="7">
    <source>
        <dbReference type="Proteomes" id="UP000011885"/>
    </source>
</evidence>
<evidence type="ECO:0000256" key="4">
    <source>
        <dbReference type="SAM" id="Phobius"/>
    </source>
</evidence>
<dbReference type="Gene3D" id="2.60.120.1440">
    <property type="match status" value="1"/>
</dbReference>
<keyword evidence="2" id="KW-1015">Disulfide bond</keyword>
<dbReference type="GO" id="GO:0016989">
    <property type="term" value="F:sigma factor antagonist activity"/>
    <property type="evidence" value="ECO:0007669"/>
    <property type="project" value="TreeGrafter"/>
</dbReference>
<dbReference type="Pfam" id="PF13385">
    <property type="entry name" value="Laminin_G_3"/>
    <property type="match status" value="1"/>
</dbReference>
<keyword evidence="4" id="KW-0812">Transmembrane</keyword>
<evidence type="ECO:0000256" key="3">
    <source>
        <dbReference type="SAM" id="MobiDB-lite"/>
    </source>
</evidence>
<dbReference type="Proteomes" id="UP000011885">
    <property type="component" value="Unassembled WGS sequence"/>
</dbReference>
<keyword evidence="1" id="KW-0732">Signal</keyword>
<dbReference type="OrthoDB" id="258532at2"/>
<dbReference type="SMART" id="SM00560">
    <property type="entry name" value="LamGL"/>
    <property type="match status" value="1"/>
</dbReference>
<evidence type="ECO:0000259" key="5">
    <source>
        <dbReference type="SMART" id="SM00560"/>
    </source>
</evidence>
<evidence type="ECO:0000313" key="6">
    <source>
        <dbReference type="EMBL" id="EMI57793.1"/>
    </source>
</evidence>
<dbReference type="EMBL" id="ANOH01000065">
    <property type="protein sequence ID" value="EMI57793.1"/>
    <property type="molecule type" value="Genomic_DNA"/>
</dbReference>